<sequence>MNAPLPQAIHRQIGSMSQSEAAEALDRIDADFDAAVTARASLIERAALPSDITEVLGALVLPEDVTVICAAFRSGAADLALGPVLVRILRREWHDQAEIECIRLAETCLSPGDSMRVTAKDLQRAAVIAQMGGKHG</sequence>
<name>A0A5E4UP09_9BURK</name>
<keyword evidence="2" id="KW-1185">Reference proteome</keyword>
<evidence type="ECO:0000313" key="2">
    <source>
        <dbReference type="Proteomes" id="UP000333828"/>
    </source>
</evidence>
<protein>
    <submittedName>
        <fullName evidence="1">Uncharacterized protein</fullName>
    </submittedName>
</protein>
<evidence type="ECO:0000313" key="1">
    <source>
        <dbReference type="EMBL" id="VVE00100.1"/>
    </source>
</evidence>
<organism evidence="1 2">
    <name type="scientific">Pandoraea iniqua</name>
    <dbReference type="NCBI Taxonomy" id="2508288"/>
    <lineage>
        <taxon>Bacteria</taxon>
        <taxon>Pseudomonadati</taxon>
        <taxon>Pseudomonadota</taxon>
        <taxon>Betaproteobacteria</taxon>
        <taxon>Burkholderiales</taxon>
        <taxon>Burkholderiaceae</taxon>
        <taxon>Pandoraea</taxon>
    </lineage>
</organism>
<gene>
    <name evidence="1" type="ORF">PIN31115_02058</name>
</gene>
<proteinExistence type="predicted"/>
<accession>A0A5E4UP09</accession>
<dbReference type="AlphaFoldDB" id="A0A5E4UP09"/>
<dbReference type="Proteomes" id="UP000333828">
    <property type="component" value="Unassembled WGS sequence"/>
</dbReference>
<dbReference type="EMBL" id="CABPSI010000002">
    <property type="protein sequence ID" value="VVE00100.1"/>
    <property type="molecule type" value="Genomic_DNA"/>
</dbReference>
<dbReference type="RefSeq" id="WP_150683945.1">
    <property type="nucleotide sequence ID" value="NZ_CABPSI010000002.1"/>
</dbReference>
<reference evidence="1 2" key="1">
    <citation type="submission" date="2019-08" db="EMBL/GenBank/DDBJ databases">
        <authorList>
            <person name="Peeters C."/>
        </authorList>
    </citation>
    <scope>NUCLEOTIDE SEQUENCE [LARGE SCALE GENOMIC DNA]</scope>
    <source>
        <strain evidence="1 2">LMG 31115</strain>
    </source>
</reference>